<evidence type="ECO:0000313" key="3">
    <source>
        <dbReference type="Proteomes" id="UP001470230"/>
    </source>
</evidence>
<comment type="caution">
    <text evidence="2">The sequence shown here is derived from an EMBL/GenBank/DDBJ whole genome shotgun (WGS) entry which is preliminary data.</text>
</comment>
<gene>
    <name evidence="2" type="ORF">M9Y10_034791</name>
</gene>
<keyword evidence="3" id="KW-1185">Reference proteome</keyword>
<dbReference type="EMBL" id="JAPFFF010000005">
    <property type="protein sequence ID" value="KAK8890032.1"/>
    <property type="molecule type" value="Genomic_DNA"/>
</dbReference>
<reference evidence="2 3" key="1">
    <citation type="submission" date="2024-04" db="EMBL/GenBank/DDBJ databases">
        <title>Tritrichomonas musculus Genome.</title>
        <authorList>
            <person name="Alves-Ferreira E."/>
            <person name="Grigg M."/>
            <person name="Lorenzi H."/>
            <person name="Galac M."/>
        </authorList>
    </citation>
    <scope>NUCLEOTIDE SEQUENCE [LARGE SCALE GENOMIC DNA]</scope>
    <source>
        <strain evidence="2 3">EAF2021</strain>
    </source>
</reference>
<protein>
    <submittedName>
        <fullName evidence="2">Uncharacterized protein</fullName>
    </submittedName>
</protein>
<feature type="compositionally biased region" description="Polar residues" evidence="1">
    <location>
        <begin position="26"/>
        <end position="38"/>
    </location>
</feature>
<dbReference type="Proteomes" id="UP001470230">
    <property type="component" value="Unassembled WGS sequence"/>
</dbReference>
<sequence>MNMNGFGNGYPFRSNNIIDHRHDIPNNPNEANTGPNAQRSDHSHENPNWVDNTYGWNFLESDFMDSCFSLSDSDSSPPEEEMFIFDHFEINLTQTSSVQNAGLNSSCSFMPGFSNPDELNMFLNRTFSCDNKKIPIKEKIIIFNFICRRHMESSSNQIPIRKLTRRDQRLRSRLDKRLIEIGHLIKKFFSSREEIGNCYQLIHQSRMRRR</sequence>
<proteinExistence type="predicted"/>
<accession>A0ABR2KG15</accession>
<feature type="region of interest" description="Disordered" evidence="1">
    <location>
        <begin position="17"/>
        <end position="46"/>
    </location>
</feature>
<organism evidence="2 3">
    <name type="scientific">Tritrichomonas musculus</name>
    <dbReference type="NCBI Taxonomy" id="1915356"/>
    <lineage>
        <taxon>Eukaryota</taxon>
        <taxon>Metamonada</taxon>
        <taxon>Parabasalia</taxon>
        <taxon>Tritrichomonadida</taxon>
        <taxon>Tritrichomonadidae</taxon>
        <taxon>Tritrichomonas</taxon>
    </lineage>
</organism>
<evidence type="ECO:0000313" key="2">
    <source>
        <dbReference type="EMBL" id="KAK8890032.1"/>
    </source>
</evidence>
<name>A0ABR2KG15_9EUKA</name>
<evidence type="ECO:0000256" key="1">
    <source>
        <dbReference type="SAM" id="MobiDB-lite"/>
    </source>
</evidence>